<protein>
    <submittedName>
        <fullName evidence="1">Uncharacterized protein</fullName>
    </submittedName>
</protein>
<dbReference type="VEuPathDB" id="FungiDB:JI435_441470"/>
<dbReference type="Proteomes" id="UP000663193">
    <property type="component" value="Chromosome 14"/>
</dbReference>
<dbReference type="EMBL" id="CP069036">
    <property type="protein sequence ID" value="QRD02972.1"/>
    <property type="molecule type" value="Genomic_DNA"/>
</dbReference>
<organism evidence="1 2">
    <name type="scientific">Phaeosphaeria nodorum (strain SN15 / ATCC MYA-4574 / FGSC 10173)</name>
    <name type="common">Glume blotch fungus</name>
    <name type="synonym">Parastagonospora nodorum</name>
    <dbReference type="NCBI Taxonomy" id="321614"/>
    <lineage>
        <taxon>Eukaryota</taxon>
        <taxon>Fungi</taxon>
        <taxon>Dikarya</taxon>
        <taxon>Ascomycota</taxon>
        <taxon>Pezizomycotina</taxon>
        <taxon>Dothideomycetes</taxon>
        <taxon>Pleosporomycetidae</taxon>
        <taxon>Pleosporales</taxon>
        <taxon>Pleosporineae</taxon>
        <taxon>Phaeosphaeriaceae</taxon>
        <taxon>Parastagonospora</taxon>
    </lineage>
</organism>
<evidence type="ECO:0000313" key="1">
    <source>
        <dbReference type="EMBL" id="QRD02972.1"/>
    </source>
</evidence>
<reference evidence="2" key="1">
    <citation type="journal article" date="2021" name="BMC Genomics">
        <title>Chromosome-level genome assembly and manually-curated proteome of model necrotroph Parastagonospora nodorum Sn15 reveals a genome-wide trove of candidate effector homologs, and redundancy of virulence-related functions within an accessory chromosome.</title>
        <authorList>
            <person name="Bertazzoni S."/>
            <person name="Jones D.A.B."/>
            <person name="Phan H.T."/>
            <person name="Tan K.-C."/>
            <person name="Hane J.K."/>
        </authorList>
    </citation>
    <scope>NUCLEOTIDE SEQUENCE [LARGE SCALE GENOMIC DNA]</scope>
    <source>
        <strain evidence="2">SN15 / ATCC MYA-4574 / FGSC 10173)</strain>
    </source>
</reference>
<sequence>MHGCFLSSYLGHSNTFHPSGQTDKNTLGFFSLPAELRNKIYELIVEHRDPIFVAKHGHSVMCWLQKLGTRAHLIRRLDIDLDVFFSSLKGHNFIPMADQLLSLRPLVEFLRHNDLHLTLNIDRCESEDEDGTIEAYHTTSRASNPIRIDLNRPALNSAIASLNRDDLGLKPHARLIAQMAVKLDGSGDLVTFSTTEGGSHLSTKLGLAPYGFQAAQD</sequence>
<dbReference type="AlphaFoldDB" id="A0A7U2FCV8"/>
<gene>
    <name evidence="1" type="ORF">JI435_441470</name>
</gene>
<dbReference type="OrthoDB" id="62952at2759"/>
<accession>A0A7U2FCV8</accession>
<keyword evidence="2" id="KW-1185">Reference proteome</keyword>
<proteinExistence type="predicted"/>
<name>A0A7U2FCV8_PHANO</name>
<evidence type="ECO:0000313" key="2">
    <source>
        <dbReference type="Proteomes" id="UP000663193"/>
    </source>
</evidence>